<organism evidence="1">
    <name type="scientific">Anguilla anguilla</name>
    <name type="common">European freshwater eel</name>
    <name type="synonym">Muraena anguilla</name>
    <dbReference type="NCBI Taxonomy" id="7936"/>
    <lineage>
        <taxon>Eukaryota</taxon>
        <taxon>Metazoa</taxon>
        <taxon>Chordata</taxon>
        <taxon>Craniata</taxon>
        <taxon>Vertebrata</taxon>
        <taxon>Euteleostomi</taxon>
        <taxon>Actinopterygii</taxon>
        <taxon>Neopterygii</taxon>
        <taxon>Teleostei</taxon>
        <taxon>Anguilliformes</taxon>
        <taxon>Anguillidae</taxon>
        <taxon>Anguilla</taxon>
    </lineage>
</organism>
<proteinExistence type="predicted"/>
<dbReference type="AlphaFoldDB" id="A0A0E9PCJ4"/>
<evidence type="ECO:0000313" key="1">
    <source>
        <dbReference type="EMBL" id="JAH02007.1"/>
    </source>
</evidence>
<accession>A0A0E9PCJ4</accession>
<dbReference type="EMBL" id="GBXM01106570">
    <property type="protein sequence ID" value="JAH02007.1"/>
    <property type="molecule type" value="Transcribed_RNA"/>
</dbReference>
<name>A0A0E9PCJ4_ANGAN</name>
<reference evidence="1" key="1">
    <citation type="submission" date="2014-11" db="EMBL/GenBank/DDBJ databases">
        <authorList>
            <person name="Amaro Gonzalez C."/>
        </authorList>
    </citation>
    <scope>NUCLEOTIDE SEQUENCE</scope>
</reference>
<sequence length="32" mass="4006">MQYMFAGQYTAFFLGKGSRVLQRKHHRQWRFE</sequence>
<protein>
    <submittedName>
        <fullName evidence="1">Uncharacterized protein</fullName>
    </submittedName>
</protein>
<reference evidence="1" key="2">
    <citation type="journal article" date="2015" name="Fish Shellfish Immunol.">
        <title>Early steps in the European eel (Anguilla anguilla)-Vibrio vulnificus interaction in the gills: Role of the RtxA13 toxin.</title>
        <authorList>
            <person name="Callol A."/>
            <person name="Pajuelo D."/>
            <person name="Ebbesson L."/>
            <person name="Teles M."/>
            <person name="MacKenzie S."/>
            <person name="Amaro C."/>
        </authorList>
    </citation>
    <scope>NUCLEOTIDE SEQUENCE</scope>
</reference>